<dbReference type="Gene3D" id="2.170.16.10">
    <property type="entry name" value="Hedgehog/Intein (Hint) domain"/>
    <property type="match status" value="1"/>
</dbReference>
<feature type="region of interest" description="Disordered" evidence="1">
    <location>
        <begin position="168"/>
        <end position="199"/>
    </location>
</feature>
<evidence type="ECO:0000313" key="4">
    <source>
        <dbReference type="Proteomes" id="UP000564704"/>
    </source>
</evidence>
<dbReference type="Proteomes" id="UP000564704">
    <property type="component" value="Unassembled WGS sequence"/>
</dbReference>
<feature type="region of interest" description="Disordered" evidence="1">
    <location>
        <begin position="53"/>
        <end position="74"/>
    </location>
</feature>
<dbReference type="InterPro" id="IPR028992">
    <property type="entry name" value="Hedgehog/Intein_dom"/>
</dbReference>
<dbReference type="GO" id="GO:0005509">
    <property type="term" value="F:calcium ion binding"/>
    <property type="evidence" value="ECO:0007669"/>
    <property type="project" value="InterPro"/>
</dbReference>
<dbReference type="Pfam" id="PF13403">
    <property type="entry name" value="Hint_2"/>
    <property type="match status" value="1"/>
</dbReference>
<dbReference type="InterPro" id="IPR011049">
    <property type="entry name" value="Serralysin-like_metalloprot_C"/>
</dbReference>
<feature type="region of interest" description="Disordered" evidence="1">
    <location>
        <begin position="211"/>
        <end position="235"/>
    </location>
</feature>
<dbReference type="OrthoDB" id="6305173at2"/>
<dbReference type="AlphaFoldDB" id="A0A844CN05"/>
<evidence type="ECO:0000259" key="2">
    <source>
        <dbReference type="Pfam" id="PF13403"/>
    </source>
</evidence>
<dbReference type="Pfam" id="PF00353">
    <property type="entry name" value="HemolysinCabind"/>
    <property type="match status" value="2"/>
</dbReference>
<keyword evidence="4" id="KW-1185">Reference proteome</keyword>
<name>A0A844CN05_9RHOB</name>
<evidence type="ECO:0000313" key="3">
    <source>
        <dbReference type="EMBL" id="MRU16731.1"/>
    </source>
</evidence>
<feature type="compositionally biased region" description="Polar residues" evidence="1">
    <location>
        <begin position="27"/>
        <end position="41"/>
    </location>
</feature>
<dbReference type="CDD" id="cd00081">
    <property type="entry name" value="Hint"/>
    <property type="match status" value="1"/>
</dbReference>
<evidence type="ECO:0000256" key="1">
    <source>
        <dbReference type="SAM" id="MobiDB-lite"/>
    </source>
</evidence>
<dbReference type="Gene3D" id="2.150.10.10">
    <property type="entry name" value="Serralysin-like metalloprotease, C-terminal"/>
    <property type="match status" value="2"/>
</dbReference>
<dbReference type="PROSITE" id="PS00330">
    <property type="entry name" value="HEMOLYSIN_CALCIUM"/>
    <property type="match status" value="1"/>
</dbReference>
<dbReference type="GO" id="GO:0016539">
    <property type="term" value="P:intein-mediated protein splicing"/>
    <property type="evidence" value="ECO:0007669"/>
    <property type="project" value="InterPro"/>
</dbReference>
<dbReference type="InterPro" id="IPR001343">
    <property type="entry name" value="Hemolysn_Ca-bd"/>
</dbReference>
<dbReference type="SUPFAM" id="SSF51294">
    <property type="entry name" value="Hedgehog/intein (Hint) domain"/>
    <property type="match status" value="1"/>
</dbReference>
<protein>
    <submittedName>
        <fullName evidence="3">Type I secretion protein</fullName>
    </submittedName>
</protein>
<feature type="domain" description="Hedgehog/Intein (Hint)" evidence="2">
    <location>
        <begin position="530"/>
        <end position="668"/>
    </location>
</feature>
<dbReference type="PROSITE" id="PS50817">
    <property type="entry name" value="INTEIN_N_TER"/>
    <property type="match status" value="1"/>
</dbReference>
<sequence>MPTYTVSIYNTDPLFILSRTIGGTGTWTGEASPSGTATITDPESGVEGQTIDSNFSGGESATADVSVSGSTSSGAPVYAEESWTLRDTVTGDTFQVITFRVDSGGATGYYTLSEMPLVAGRNYDTLDYDTDPDVTAGDPAFSIDDYEEPGAEVDGTGGDDTIDAAYTDADGDSVGGGDDTVFAGSGNDSVESGDGDDTVYGDLGSDTLIGGSGNDYLKGSEQDPGNTGIGGSSTTGDTFTVINLGTYADIDPTETNGQSENAADLIGSYGGPGAELYNNFQTATTSDSDGDNILADNDNGAAPETITVDGVTYQLDSTQVYDATVTFIDGSVGSFTAVVSQTTTGETFMMPEYSTNADNTLLTSQPIESISLDAINTDDTGLYAYRLDADYQVPAMSADASGDSLVGGAGDDTLVGDRGNDTLIGGTGADEFFGGLDDDEMYLAEGDTAYGGDGDDLFVLGDLGEVGSSTIDITGGEGGETGGDTLQLTADLTQDDITFTNTDDAAGGLSGNFTMADGTVVNFSEIENIICFTPGTRIQTAQGERRIEELRVGDMVLTRDNGFQPIRWLGHSTVEGHGKFAPIAINSTVLDGARRPLLVSPQHRVLFTGYKAELLFGHDEVLVAAKHLVDGRDVRVVERKLVTYFHMMFDRHEVIYAEGAATESFHAGDTGIAAISNRAREEMFAVFPELRSNPGAHGDTARMCLKAHEARLLLEPEDNFALAA</sequence>
<organism evidence="3 4">
    <name type="scientific">Roseovarius bejariae</name>
    <dbReference type="NCBI Taxonomy" id="2576383"/>
    <lineage>
        <taxon>Bacteria</taxon>
        <taxon>Pseudomonadati</taxon>
        <taxon>Pseudomonadota</taxon>
        <taxon>Alphaproteobacteria</taxon>
        <taxon>Rhodobacterales</taxon>
        <taxon>Roseobacteraceae</taxon>
        <taxon>Roseovarius</taxon>
    </lineage>
</organism>
<dbReference type="InterPro" id="IPR018511">
    <property type="entry name" value="Hemolysin-typ_Ca-bd_CS"/>
</dbReference>
<dbReference type="InterPro" id="IPR006141">
    <property type="entry name" value="Intein_N"/>
</dbReference>
<accession>A0A844CN05</accession>
<dbReference type="RefSeq" id="WP_154154098.1">
    <property type="nucleotide sequence ID" value="NZ_SZWE01000002.1"/>
</dbReference>
<dbReference type="EMBL" id="SZWE01000002">
    <property type="protein sequence ID" value="MRU16731.1"/>
    <property type="molecule type" value="Genomic_DNA"/>
</dbReference>
<dbReference type="InterPro" id="IPR036844">
    <property type="entry name" value="Hint_dom_sf"/>
</dbReference>
<dbReference type="SUPFAM" id="SSF51120">
    <property type="entry name" value="beta-Roll"/>
    <property type="match status" value="2"/>
</dbReference>
<feature type="region of interest" description="Disordered" evidence="1">
    <location>
        <begin position="27"/>
        <end position="46"/>
    </location>
</feature>
<dbReference type="PRINTS" id="PR00313">
    <property type="entry name" value="CABNDNGRPT"/>
</dbReference>
<gene>
    <name evidence="3" type="ORF">FDP25_14920</name>
</gene>
<comment type="caution">
    <text evidence="3">The sequence shown here is derived from an EMBL/GenBank/DDBJ whole genome shotgun (WGS) entry which is preliminary data.</text>
</comment>
<reference evidence="3 4" key="1">
    <citation type="submission" date="2019-05" db="EMBL/GenBank/DDBJ databases">
        <title>Roseovarius bejariae sp. nov., a moderately halophylic bacterium isolated from a saline soil in Rambla Salada (Murcia).</title>
        <authorList>
            <person name="Castro D.J."/>
            <person name="Gomez-Altuve A."/>
            <person name="Reina J.C."/>
            <person name="Rodriguez M."/>
            <person name="Sampedro I."/>
            <person name="Llamas I."/>
            <person name="Martinez-Checa F."/>
        </authorList>
    </citation>
    <scope>NUCLEOTIDE SEQUENCE [LARGE SCALE GENOMIC DNA]</scope>
    <source>
        <strain evidence="3 4">A21</strain>
    </source>
</reference>
<proteinExistence type="predicted"/>